<accession>A0ABS8S605</accession>
<dbReference type="CDD" id="cd00056">
    <property type="entry name" value="ENDO3c"/>
    <property type="match status" value="1"/>
</dbReference>
<dbReference type="PANTHER" id="PTHR43003">
    <property type="entry name" value="DNA-3-METHYLADENINE GLYCOSYLASE"/>
    <property type="match status" value="1"/>
</dbReference>
<feature type="domain" description="HhH-GPD" evidence="4">
    <location>
        <begin position="157"/>
        <end position="270"/>
    </location>
</feature>
<dbReference type="Gene3D" id="1.10.1670.40">
    <property type="match status" value="1"/>
</dbReference>
<keyword evidence="6" id="KW-1185">Reference proteome</keyword>
<feature type="region of interest" description="Disordered" evidence="3">
    <location>
        <begin position="108"/>
        <end position="129"/>
    </location>
</feature>
<keyword evidence="2" id="KW-0234">DNA repair</keyword>
<feature type="compositionally biased region" description="Low complexity" evidence="3">
    <location>
        <begin position="113"/>
        <end position="127"/>
    </location>
</feature>
<evidence type="ECO:0000259" key="4">
    <source>
        <dbReference type="Pfam" id="PF00730"/>
    </source>
</evidence>
<protein>
    <recommendedName>
        <fullName evidence="4">HhH-GPD domain-containing protein</fullName>
    </recommendedName>
</protein>
<evidence type="ECO:0000256" key="3">
    <source>
        <dbReference type="SAM" id="MobiDB-lite"/>
    </source>
</evidence>
<dbReference type="PANTHER" id="PTHR43003:SF5">
    <property type="entry name" value="DNA-3-METHYLADENINE GLYCOSYLASE"/>
    <property type="match status" value="1"/>
</dbReference>
<dbReference type="InterPro" id="IPR011257">
    <property type="entry name" value="DNA_glycosylase"/>
</dbReference>
<dbReference type="Gene3D" id="1.10.340.30">
    <property type="entry name" value="Hypothetical protein, domain 2"/>
    <property type="match status" value="1"/>
</dbReference>
<evidence type="ECO:0000256" key="2">
    <source>
        <dbReference type="ARBA" id="ARBA00023204"/>
    </source>
</evidence>
<reference evidence="5 6" key="1">
    <citation type="journal article" date="2021" name="BMC Genomics">
        <title>Datura genome reveals duplications of psychoactive alkaloid biosynthetic genes and high mutation rate following tissue culture.</title>
        <authorList>
            <person name="Rajewski A."/>
            <person name="Carter-House D."/>
            <person name="Stajich J."/>
            <person name="Litt A."/>
        </authorList>
    </citation>
    <scope>NUCLEOTIDE SEQUENCE [LARGE SCALE GENOMIC DNA]</scope>
    <source>
        <strain evidence="5">AR-01</strain>
    </source>
</reference>
<organism evidence="5 6">
    <name type="scientific">Datura stramonium</name>
    <name type="common">Jimsonweed</name>
    <name type="synonym">Common thornapple</name>
    <dbReference type="NCBI Taxonomy" id="4076"/>
    <lineage>
        <taxon>Eukaryota</taxon>
        <taxon>Viridiplantae</taxon>
        <taxon>Streptophyta</taxon>
        <taxon>Embryophyta</taxon>
        <taxon>Tracheophyta</taxon>
        <taxon>Spermatophyta</taxon>
        <taxon>Magnoliopsida</taxon>
        <taxon>eudicotyledons</taxon>
        <taxon>Gunneridae</taxon>
        <taxon>Pentapetalae</taxon>
        <taxon>asterids</taxon>
        <taxon>lamiids</taxon>
        <taxon>Solanales</taxon>
        <taxon>Solanaceae</taxon>
        <taxon>Solanoideae</taxon>
        <taxon>Datureae</taxon>
        <taxon>Datura</taxon>
    </lineage>
</organism>
<dbReference type="InterPro" id="IPR051912">
    <property type="entry name" value="Alkylbase_DNA_Glycosylase/TA"/>
</dbReference>
<keyword evidence="1" id="KW-0227">DNA damage</keyword>
<gene>
    <name evidence="5" type="ORF">HAX54_025133</name>
</gene>
<comment type="caution">
    <text evidence="5">The sequence shown here is derived from an EMBL/GenBank/DDBJ whole genome shotgun (WGS) entry which is preliminary data.</text>
</comment>
<evidence type="ECO:0000313" key="6">
    <source>
        <dbReference type="Proteomes" id="UP000823775"/>
    </source>
</evidence>
<dbReference type="InterPro" id="IPR003265">
    <property type="entry name" value="HhH-GPD_domain"/>
</dbReference>
<proteinExistence type="predicted"/>
<evidence type="ECO:0000313" key="5">
    <source>
        <dbReference type="EMBL" id="MCD7454512.1"/>
    </source>
</evidence>
<evidence type="ECO:0000256" key="1">
    <source>
        <dbReference type="ARBA" id="ARBA00022763"/>
    </source>
</evidence>
<sequence length="296" mass="32666">MKPVNGAYFATDSKITVKHSSANISGMDTDFALITAYDSRQQRHYPIPTSLSCPLNRRQIPLLPPPPLEEKIHRQFPHGPSCRYSLNPSNPSKIRICPKIRKLSSATNQKALQPSNSSQSVVTSNSTGTITKNHRRGAYLPFPAFESPQLPFLALCKSIFHQQLAYKVGTSIYTRFVSLCGGEDVVCPDIVLSLSAQQLKQIGISRRKASYLYDLANKYKTGILSDGTVLKMDDRSLFTMLSMMKGIGSWSVHMFMIFSLLSPDVLPVGDFGGLERSKNDVWVRGIAKAVANAAIV</sequence>
<dbReference type="Pfam" id="PF00730">
    <property type="entry name" value="HhH-GPD"/>
    <property type="match status" value="1"/>
</dbReference>
<dbReference type="Proteomes" id="UP000823775">
    <property type="component" value="Unassembled WGS sequence"/>
</dbReference>
<dbReference type="EMBL" id="JACEIK010000305">
    <property type="protein sequence ID" value="MCD7454512.1"/>
    <property type="molecule type" value="Genomic_DNA"/>
</dbReference>
<dbReference type="SUPFAM" id="SSF48150">
    <property type="entry name" value="DNA-glycosylase"/>
    <property type="match status" value="1"/>
</dbReference>
<name>A0ABS8S605_DATST</name>